<dbReference type="PANTHER" id="PTHR32114:SF2">
    <property type="entry name" value="ABC TRANSPORTER ABCH.3"/>
    <property type="match status" value="1"/>
</dbReference>
<evidence type="ECO:0000256" key="1">
    <source>
        <dbReference type="SAM" id="Coils"/>
    </source>
</evidence>
<evidence type="ECO:0000313" key="4">
    <source>
        <dbReference type="Proteomes" id="UP000249229"/>
    </source>
</evidence>
<dbReference type="InterPro" id="IPR003395">
    <property type="entry name" value="RecF/RecN/SMC_N"/>
</dbReference>
<dbReference type="Proteomes" id="UP000249229">
    <property type="component" value="Unassembled WGS sequence"/>
</dbReference>
<comment type="caution">
    <text evidence="3">The sequence shown here is derived from an EMBL/GenBank/DDBJ whole genome shotgun (WGS) entry which is preliminary data.</text>
</comment>
<dbReference type="SUPFAM" id="SSF52540">
    <property type="entry name" value="P-loop containing nucleoside triphosphate hydrolases"/>
    <property type="match status" value="1"/>
</dbReference>
<proteinExistence type="predicted"/>
<dbReference type="InterPro" id="IPR027417">
    <property type="entry name" value="P-loop_NTPase"/>
</dbReference>
<dbReference type="AlphaFoldDB" id="A0A2W5NYJ2"/>
<accession>A0A2W5NYJ2</accession>
<reference evidence="3 4" key="1">
    <citation type="submission" date="2017-08" db="EMBL/GenBank/DDBJ databases">
        <title>Infants hospitalized years apart are colonized by the same room-sourced microbial strains.</title>
        <authorList>
            <person name="Brooks B."/>
            <person name="Olm M.R."/>
            <person name="Firek B.A."/>
            <person name="Baker R."/>
            <person name="Thomas B.C."/>
            <person name="Morowitz M.J."/>
            <person name="Banfield J.F."/>
        </authorList>
    </citation>
    <scope>NUCLEOTIDE SEQUENCE [LARGE SCALE GENOMIC DNA]</scope>
    <source>
        <strain evidence="3">S2_005_001_R1_22</strain>
    </source>
</reference>
<name>A0A2W5NYJ2_9SPHN</name>
<sequence length="804" mass="87151">MTDLLLKELDVSDFRSIRGRVHAPLDAQVVLVHGENGAGKTSLLSAIELALTGGVQSLRRADPDYATQLMHRSAAQGSVSVATVGTGAARYGATLSADGIASSTSLDAKLSSFFSERSYLPQALLGQLLQIYQDSGSGADSPLAKFVGELLRLDRLDAIETGLKPLGDVRNVRKVVDGWSENELEKTRLDALIKDQKLSLLQIIEDIGVQMSGIKKAADALGLVLELDDRKLDAIEQALSPTDDEQRLGTITDRRRELGSIRRDLVRAAGAGPSASIAAESSSDVYERWATTYLERYSALRSRIEALLPATSMPGDMAAFGDAALRHLTLHADQATSRASKAKADAERLAAATSEIEVARSRLKSISAEMEGISTSAGGLAAILSEVTTFIDGETCPVCDRDYAELNAGTLIEHVHGKVRRLSASAQRLLELGRTNTQAQALVDRLDREIATLTDAIPDERMLADLDRAAAEANSARAELASILDTLKEGSRLRAAQVAAQRAVTEAQSRSVALTAARQTLSDFAVAVATTPIVDGEDLGVAAERIQSLLDAENRQLEERLSLRREGRSAVATIRSLQSRADRLSDELGQHEATLKIVAEAQQRAQKVRVQGTKIRDAVDAIRSSIIRREFNERLNRLWRDLFVRLAPGEPFIPAFRIPEAETQRIQPRLVTDHRAGGAAGGTPGAMLSAGNLNTAALTLFLSLHLSVPKTLPWLILDDPVQSMDDVHIAHLAALLRTLSKEHGRQIVIAVHDRQLFEYLRLELSPAFPNDSLLTLELARGPHQDTRCLSRRYSFKEETSLLAA</sequence>
<dbReference type="Gene3D" id="3.40.50.300">
    <property type="entry name" value="P-loop containing nucleotide triphosphate hydrolases"/>
    <property type="match status" value="2"/>
</dbReference>
<feature type="domain" description="RecF/RecN/SMC N-terminal" evidence="2">
    <location>
        <begin position="6"/>
        <end position="758"/>
    </location>
</feature>
<feature type="coiled-coil region" evidence="1">
    <location>
        <begin position="332"/>
        <end position="369"/>
    </location>
</feature>
<dbReference type="PANTHER" id="PTHR32114">
    <property type="entry name" value="ABC TRANSPORTER ABCH.3"/>
    <property type="match status" value="1"/>
</dbReference>
<dbReference type="EMBL" id="QFQI01000015">
    <property type="protein sequence ID" value="PZQ58631.1"/>
    <property type="molecule type" value="Genomic_DNA"/>
</dbReference>
<organism evidence="3 4">
    <name type="scientific">Sphingomonas taxi</name>
    <dbReference type="NCBI Taxonomy" id="1549858"/>
    <lineage>
        <taxon>Bacteria</taxon>
        <taxon>Pseudomonadati</taxon>
        <taxon>Pseudomonadota</taxon>
        <taxon>Alphaproteobacteria</taxon>
        <taxon>Sphingomonadales</taxon>
        <taxon>Sphingomonadaceae</taxon>
        <taxon>Sphingomonas</taxon>
    </lineage>
</organism>
<protein>
    <recommendedName>
        <fullName evidence="2">RecF/RecN/SMC N-terminal domain-containing protein</fullName>
    </recommendedName>
</protein>
<evidence type="ECO:0000313" key="3">
    <source>
        <dbReference type="EMBL" id="PZQ58631.1"/>
    </source>
</evidence>
<dbReference type="Pfam" id="PF02463">
    <property type="entry name" value="SMC_N"/>
    <property type="match status" value="1"/>
</dbReference>
<evidence type="ECO:0000259" key="2">
    <source>
        <dbReference type="Pfam" id="PF02463"/>
    </source>
</evidence>
<keyword evidence="1" id="KW-0175">Coiled coil</keyword>
<gene>
    <name evidence="3" type="ORF">DI544_13840</name>
</gene>
<feature type="coiled-coil region" evidence="1">
    <location>
        <begin position="436"/>
        <end position="486"/>
    </location>
</feature>